<evidence type="ECO:0000313" key="2">
    <source>
        <dbReference type="EMBL" id="TGY68820.1"/>
    </source>
</evidence>
<evidence type="ECO:0000256" key="1">
    <source>
        <dbReference type="SAM" id="SignalP"/>
    </source>
</evidence>
<evidence type="ECO:0008006" key="4">
    <source>
        <dbReference type="Google" id="ProtNLM"/>
    </source>
</evidence>
<gene>
    <name evidence="2" type="ORF">E5339_15070</name>
</gene>
<feature type="signal peptide" evidence="1">
    <location>
        <begin position="1"/>
        <end position="21"/>
    </location>
</feature>
<dbReference type="EMBL" id="SRYJ01000035">
    <property type="protein sequence ID" value="TGY68820.1"/>
    <property type="molecule type" value="Genomic_DNA"/>
</dbReference>
<dbReference type="PROSITE" id="PS51257">
    <property type="entry name" value="PROKAR_LIPOPROTEIN"/>
    <property type="match status" value="1"/>
</dbReference>
<dbReference type="AlphaFoldDB" id="A0A4S2FIX4"/>
<dbReference type="Proteomes" id="UP000310760">
    <property type="component" value="Unassembled WGS sequence"/>
</dbReference>
<sequence length="366" mass="38869">MKKLVFLMMASALLFSCSNNDDPLPNEGNQKGSITFEVSAVNDLTNGMSGRSGLYSQEAVQNITNVKVHAFLSNGSGDFLYKKTYDISGWTAGTTFKRFEVASSDDLAAGTYKFLAVGRDASDTYTITPDPLVVDNTSYANVEAMVTANGGESEIFAGSADATITDGSRVSIPMTRKVAGVLGYFKNVPQQLDNGAGANKTVRYIRLTATDANKRVNLSTGTGISTETAAYQIFEIDMNGQTVNNGVYTGNDLSGQGVIKVGNSQLAGAFMIPVVNVQFTLGLYDTDGNVVKTWSVLDGTNNVFSLQANHFYSLGIKKATGSTDGSTPGNPGQPGDEDAPIDLLNDQNIVITVSPAWELVHNLVIQ</sequence>
<accession>A0A4S2FIX4</accession>
<keyword evidence="1" id="KW-0732">Signal</keyword>
<dbReference type="RefSeq" id="WP_135952202.1">
    <property type="nucleotide sequence ID" value="NZ_CAOOJZ010000008.1"/>
</dbReference>
<reference evidence="2 3" key="1">
    <citation type="submission" date="2019-04" db="EMBL/GenBank/DDBJ databases">
        <title>Microbes associate with the intestines of laboratory mice.</title>
        <authorList>
            <person name="Navarre W."/>
            <person name="Wong E."/>
            <person name="Huang K."/>
            <person name="Tropini C."/>
            <person name="Ng K."/>
            <person name="Yu B."/>
        </authorList>
    </citation>
    <scope>NUCLEOTIDE SEQUENCE [LARGE SCALE GENOMIC DNA]</scope>
    <source>
        <strain evidence="2 3">NM22_B1</strain>
    </source>
</reference>
<protein>
    <recommendedName>
        <fullName evidence="4">Fimbrillin-A associated anchor s Mfa1 and Mfa2 family protein</fullName>
    </recommendedName>
</protein>
<comment type="caution">
    <text evidence="2">The sequence shown here is derived from an EMBL/GenBank/DDBJ whole genome shotgun (WGS) entry which is preliminary data.</text>
</comment>
<evidence type="ECO:0000313" key="3">
    <source>
        <dbReference type="Proteomes" id="UP000310760"/>
    </source>
</evidence>
<organism evidence="2 3">
    <name type="scientific">Phocaeicola sartorii</name>
    <dbReference type="NCBI Taxonomy" id="671267"/>
    <lineage>
        <taxon>Bacteria</taxon>
        <taxon>Pseudomonadati</taxon>
        <taxon>Bacteroidota</taxon>
        <taxon>Bacteroidia</taxon>
        <taxon>Bacteroidales</taxon>
        <taxon>Bacteroidaceae</taxon>
        <taxon>Phocaeicola</taxon>
    </lineage>
</organism>
<feature type="chain" id="PRO_5020680162" description="Fimbrillin-A associated anchor s Mfa1 and Mfa2 family protein" evidence="1">
    <location>
        <begin position="22"/>
        <end position="366"/>
    </location>
</feature>
<name>A0A4S2FIX4_9BACT</name>
<proteinExistence type="predicted"/>